<keyword evidence="4" id="KW-1185">Reference proteome</keyword>
<comment type="caution">
    <text evidence="3">The sequence shown here is derived from an EMBL/GenBank/DDBJ whole genome shotgun (WGS) entry which is preliminary data.</text>
</comment>
<dbReference type="InterPro" id="IPR014752">
    <property type="entry name" value="Arrestin-like_C"/>
</dbReference>
<feature type="compositionally biased region" description="Basic and acidic residues" evidence="1">
    <location>
        <begin position="68"/>
        <end position="86"/>
    </location>
</feature>
<dbReference type="STRING" id="1507870.A0A1V8TT15"/>
<gene>
    <name evidence="3" type="ORF">B0A48_01346</name>
</gene>
<feature type="region of interest" description="Disordered" evidence="1">
    <location>
        <begin position="1"/>
        <end position="96"/>
    </location>
</feature>
<dbReference type="EMBL" id="NAJO01000002">
    <property type="protein sequence ID" value="OQO14469.1"/>
    <property type="molecule type" value="Genomic_DNA"/>
</dbReference>
<proteinExistence type="predicted"/>
<evidence type="ECO:0000256" key="1">
    <source>
        <dbReference type="SAM" id="MobiDB-lite"/>
    </source>
</evidence>
<sequence length="490" mass="54360">MPINRILGIDFGRRSQQQDITQAQRNRLDDPLKRRQSGTQTVTEIDPPSMEHVRPSIAAITHIKGSSKSRDGRKESKDRSGSRDVRSGPGSPRAMSFQKPVKLAMVVESPPAMFFNVATASSSGYLLSGRLQVTPQSGDVVMNSITMYLEATTSTKKPVEHRCRECATQVSDLYEWNFFQKPKTFKSLNGTQDLPFSHLIPGHLPATTHGQIGSIDYSLHVRARSSDGQETEFRRDLPIGRALVPGNDKNSVRVFPPTNLNLHVTLPSVIHPIGSFPVQCRMTGIVTKRDDTQNRWRLRKLTWRIEEIETVVSPACPKHGAKLGGEGKGMQHEAHRDLGAAEIRNGFKTDFADNMVEGEFEASCNLTNVREGGRAQCDVDSPNGLKISHILVLELVIAEEWASNKKPQSATPTGAARVLRTQFNLCVTERQGMGIAWNDEEPPLYEDVEPGPPLYLPDSPPHYAADLTTMEDYTGDLHELGEDIGELRLE</sequence>
<evidence type="ECO:0000313" key="3">
    <source>
        <dbReference type="EMBL" id="OQO14469.1"/>
    </source>
</evidence>
<dbReference type="Pfam" id="PF13002">
    <property type="entry name" value="LDB19"/>
    <property type="match status" value="1"/>
</dbReference>
<dbReference type="AlphaFoldDB" id="A0A1V8TT15"/>
<name>A0A1V8TT15_9PEZI</name>
<feature type="compositionally biased region" description="Polar residues" evidence="1">
    <location>
        <begin position="14"/>
        <end position="25"/>
    </location>
</feature>
<dbReference type="OrthoDB" id="3832628at2759"/>
<organism evidence="3 4">
    <name type="scientific">Cryoendolithus antarcticus</name>
    <dbReference type="NCBI Taxonomy" id="1507870"/>
    <lineage>
        <taxon>Eukaryota</taxon>
        <taxon>Fungi</taxon>
        <taxon>Dikarya</taxon>
        <taxon>Ascomycota</taxon>
        <taxon>Pezizomycotina</taxon>
        <taxon>Dothideomycetes</taxon>
        <taxon>Dothideomycetidae</taxon>
        <taxon>Cladosporiales</taxon>
        <taxon>Cladosporiaceae</taxon>
        <taxon>Cryoendolithus</taxon>
    </lineage>
</organism>
<dbReference type="InParanoid" id="A0A1V8TT15"/>
<protein>
    <recommendedName>
        <fullName evidence="2">LDB19 N-terminal domain-containing protein</fullName>
    </recommendedName>
</protein>
<accession>A0A1V8TT15</accession>
<feature type="domain" description="LDB19 N-terminal" evidence="2">
    <location>
        <begin position="146"/>
        <end position="322"/>
    </location>
</feature>
<dbReference type="InterPro" id="IPR024391">
    <property type="entry name" value="LDB19_N"/>
</dbReference>
<dbReference type="Proteomes" id="UP000192596">
    <property type="component" value="Unassembled WGS sequence"/>
</dbReference>
<dbReference type="Gene3D" id="2.60.40.640">
    <property type="match status" value="1"/>
</dbReference>
<dbReference type="FunCoup" id="A0A1V8TT15">
    <property type="interactions" value="32"/>
</dbReference>
<reference evidence="4" key="1">
    <citation type="submission" date="2017-03" db="EMBL/GenBank/DDBJ databases">
        <title>Genomes of endolithic fungi from Antarctica.</title>
        <authorList>
            <person name="Coleine C."/>
            <person name="Masonjones S."/>
            <person name="Stajich J.E."/>
        </authorList>
    </citation>
    <scope>NUCLEOTIDE SEQUENCE [LARGE SCALE GENOMIC DNA]</scope>
    <source>
        <strain evidence="4">CCFEE 5527</strain>
    </source>
</reference>
<evidence type="ECO:0000313" key="4">
    <source>
        <dbReference type="Proteomes" id="UP000192596"/>
    </source>
</evidence>
<evidence type="ECO:0000259" key="2">
    <source>
        <dbReference type="Pfam" id="PF13002"/>
    </source>
</evidence>